<feature type="domain" description="R3H" evidence="2">
    <location>
        <begin position="102"/>
        <end position="167"/>
    </location>
</feature>
<protein>
    <submittedName>
        <fullName evidence="3">Single-stranded DNA-binding protein</fullName>
    </submittedName>
</protein>
<dbReference type="Pfam" id="PF01424">
    <property type="entry name" value="R3H"/>
    <property type="match status" value="1"/>
</dbReference>
<gene>
    <name evidence="3" type="ORF">EJO69_08245</name>
</gene>
<name>A0A3S8Z9T2_9ACTO</name>
<dbReference type="GO" id="GO:0003723">
    <property type="term" value="F:RNA binding"/>
    <property type="evidence" value="ECO:0007669"/>
    <property type="project" value="InterPro"/>
</dbReference>
<dbReference type="AlphaFoldDB" id="A0A3S8Z9T2"/>
<dbReference type="OrthoDB" id="9794483at2"/>
<dbReference type="PROSITE" id="PS51061">
    <property type="entry name" value="R3H"/>
    <property type="match status" value="1"/>
</dbReference>
<dbReference type="PANTHER" id="PTHR35800">
    <property type="entry name" value="PROTEIN JAG"/>
    <property type="match status" value="1"/>
</dbReference>
<evidence type="ECO:0000256" key="1">
    <source>
        <dbReference type="SAM" id="MobiDB-lite"/>
    </source>
</evidence>
<dbReference type="CDD" id="cd02644">
    <property type="entry name" value="R3H_jag"/>
    <property type="match status" value="1"/>
</dbReference>
<keyword evidence="4" id="KW-1185">Reference proteome</keyword>
<dbReference type="InterPro" id="IPR038008">
    <property type="entry name" value="Jag_KH"/>
</dbReference>
<dbReference type="PANTHER" id="PTHR35800:SF1">
    <property type="entry name" value="RNA-BINDING PROTEIN KHPB"/>
    <property type="match status" value="1"/>
</dbReference>
<dbReference type="SUPFAM" id="SSF82708">
    <property type="entry name" value="R3H domain"/>
    <property type="match status" value="1"/>
</dbReference>
<dbReference type="Proteomes" id="UP000270021">
    <property type="component" value="Chromosome"/>
</dbReference>
<dbReference type="InterPro" id="IPR001374">
    <property type="entry name" value="R3H_dom"/>
</dbReference>
<feature type="compositionally biased region" description="Acidic residues" evidence="1">
    <location>
        <begin position="166"/>
        <end position="194"/>
    </location>
</feature>
<evidence type="ECO:0000313" key="4">
    <source>
        <dbReference type="Proteomes" id="UP000270021"/>
    </source>
</evidence>
<dbReference type="RefSeq" id="WP_126040918.1">
    <property type="nucleotide sequence ID" value="NZ_CP034438.1"/>
</dbReference>
<keyword evidence="3" id="KW-0238">DNA-binding</keyword>
<dbReference type="InterPro" id="IPR039247">
    <property type="entry name" value="KhpB"/>
</dbReference>
<dbReference type="InterPro" id="IPR034079">
    <property type="entry name" value="R3H_KhpB"/>
</dbReference>
<dbReference type="GO" id="GO:0003677">
    <property type="term" value="F:DNA binding"/>
    <property type="evidence" value="ECO:0007669"/>
    <property type="project" value="UniProtKB-KW"/>
</dbReference>
<dbReference type="InterPro" id="IPR015946">
    <property type="entry name" value="KH_dom-like_a/b"/>
</dbReference>
<dbReference type="EMBL" id="CP034438">
    <property type="protein sequence ID" value="AZN30299.1"/>
    <property type="molecule type" value="Genomic_DNA"/>
</dbReference>
<feature type="region of interest" description="Disordered" evidence="1">
    <location>
        <begin position="149"/>
        <end position="194"/>
    </location>
</feature>
<reference evidence="3 4" key="1">
    <citation type="submission" date="2018-12" db="EMBL/GenBank/DDBJ databases">
        <title>Complete genome sequence of Flaviflexus salsibiostraticola KCTC 33148.</title>
        <authorList>
            <person name="Bae J.-W."/>
        </authorList>
    </citation>
    <scope>NUCLEOTIDE SEQUENCE [LARGE SCALE GENOMIC DNA]</scope>
    <source>
        <strain evidence="3 4">KCTC 33148</strain>
    </source>
</reference>
<accession>A0A3S8Z9T2</accession>
<evidence type="ECO:0000259" key="2">
    <source>
        <dbReference type="PROSITE" id="PS51061"/>
    </source>
</evidence>
<dbReference type="SMART" id="SM00393">
    <property type="entry name" value="R3H"/>
    <property type="match status" value="1"/>
</dbReference>
<dbReference type="InterPro" id="IPR036867">
    <property type="entry name" value="R3H_dom_sf"/>
</dbReference>
<dbReference type="KEGG" id="fsl:EJO69_08245"/>
<dbReference type="Gene3D" id="3.30.300.20">
    <property type="match status" value="1"/>
</dbReference>
<sequence>MPDSKDREDLIKRLDAEGDIAADYLEELLDIADLDGDIDISIEADRASLAIVTDDGSDPRLKKLVGKNGEVLDALQELTRLAVQTATGERSRLMLDIDGYRAHHRERVLALAKKAIKDVLESGEEKHLEPMNPFERKVVHDAVAAAGLASDSEGVGPNRHVVIGLADDEDDAEEYVDDSEDYEDGDGDDTEDED</sequence>
<proteinExistence type="predicted"/>
<dbReference type="Gene3D" id="3.30.1370.50">
    <property type="entry name" value="R3H-like domain"/>
    <property type="match status" value="1"/>
</dbReference>
<evidence type="ECO:0000313" key="3">
    <source>
        <dbReference type="EMBL" id="AZN30299.1"/>
    </source>
</evidence>
<organism evidence="3 4">
    <name type="scientific">Flaviflexus salsibiostraticola</name>
    <dbReference type="NCBI Taxonomy" id="1282737"/>
    <lineage>
        <taxon>Bacteria</taxon>
        <taxon>Bacillati</taxon>
        <taxon>Actinomycetota</taxon>
        <taxon>Actinomycetes</taxon>
        <taxon>Actinomycetales</taxon>
        <taxon>Actinomycetaceae</taxon>
        <taxon>Flaviflexus</taxon>
    </lineage>
</organism>
<dbReference type="CDD" id="cd02414">
    <property type="entry name" value="KH-II_Jag"/>
    <property type="match status" value="1"/>
</dbReference>